<organism evidence="1 2">
    <name type="scientific">Mycobacterium phage KristaRAM</name>
    <dbReference type="NCBI Taxonomy" id="2301700"/>
    <lineage>
        <taxon>Viruses</taxon>
        <taxon>Duplodnaviria</taxon>
        <taxon>Heunggongvirae</taxon>
        <taxon>Uroviricota</taxon>
        <taxon>Caudoviricetes</taxon>
        <taxon>Gracegardnervirinae</taxon>
        <taxon>Cheoctovirus</taxon>
        <taxon>Cheoctovirus kristaram</taxon>
    </lineage>
</organism>
<name>A0A385DXJ4_9CAUD</name>
<dbReference type="Proteomes" id="UP000264538">
    <property type="component" value="Segment"/>
</dbReference>
<sequence>MTIYGIFWTRDGISPGDRIEAHEIDWKIDSDYTEVLREFESRDDKYWPSVLFSADITNITLLGEGACPDYLNAQQERREQEAMFRKAFEK</sequence>
<evidence type="ECO:0000313" key="2">
    <source>
        <dbReference type="Proteomes" id="UP000264538"/>
    </source>
</evidence>
<dbReference type="EMBL" id="MH651178">
    <property type="protein sequence ID" value="AXQ64151.1"/>
    <property type="molecule type" value="Genomic_DNA"/>
</dbReference>
<dbReference type="RefSeq" id="YP_009959047.1">
    <property type="nucleotide sequence ID" value="NC_051676.1"/>
</dbReference>
<dbReference type="GeneID" id="60330586"/>
<accession>A0A385DXJ4</accession>
<evidence type="ECO:0000313" key="1">
    <source>
        <dbReference type="EMBL" id="AXQ64151.1"/>
    </source>
</evidence>
<proteinExistence type="predicted"/>
<keyword evidence="2" id="KW-1185">Reference proteome</keyword>
<protein>
    <submittedName>
        <fullName evidence="1">Uncharacterized protein</fullName>
    </submittedName>
</protein>
<dbReference type="KEGG" id="vg:60330586"/>
<reference evidence="1 2" key="1">
    <citation type="submission" date="2018-07" db="EMBL/GenBank/DDBJ databases">
        <authorList>
            <person name="Marker K.J."/>
            <person name="Johnson R.A."/>
            <person name="Jones B.A."/>
            <person name="Hensley O.B."/>
            <person name="Delamare B.J."/>
            <person name="Bricker A.D."/>
            <person name="Gaffney B.L."/>
            <person name="Staples A.K."/>
            <person name="King R.A."/>
            <person name="Rinehart C.A."/>
            <person name="Rowland N.S."/>
            <person name="Garlena R.A."/>
            <person name="Russell D.A."/>
            <person name="Pope W.H."/>
            <person name="Jacobs-Sera D."/>
            <person name="Hendrix R.W."/>
            <person name="Hatfull G.F."/>
        </authorList>
    </citation>
    <scope>NUCLEOTIDE SEQUENCE [LARGE SCALE GENOMIC DNA]</scope>
</reference>
<gene>
    <name evidence="1" type="primary">94</name>
    <name evidence="1" type="ORF">SEA_KRISTARAM_94</name>
</gene>